<dbReference type="EC" id="2.4.1.54" evidence="5"/>
<dbReference type="InterPro" id="IPR029044">
    <property type="entry name" value="Nucleotide-diphossugar_trans"/>
</dbReference>
<dbReference type="GO" id="GO:0006506">
    <property type="term" value="P:GPI anchor biosynthetic process"/>
    <property type="evidence" value="ECO:0007669"/>
    <property type="project" value="TreeGrafter"/>
</dbReference>
<proteinExistence type="inferred from homology"/>
<reference evidence="5 6" key="1">
    <citation type="submission" date="2019-02" db="EMBL/GenBank/DDBJ databases">
        <title>Deep-cultivation of Planctomycetes and their phenomic and genomic characterization uncovers novel biology.</title>
        <authorList>
            <person name="Wiegand S."/>
            <person name="Jogler M."/>
            <person name="Boedeker C."/>
            <person name="Pinto D."/>
            <person name="Vollmers J."/>
            <person name="Rivas-Marin E."/>
            <person name="Kohn T."/>
            <person name="Peeters S.H."/>
            <person name="Heuer A."/>
            <person name="Rast P."/>
            <person name="Oberbeckmann S."/>
            <person name="Bunk B."/>
            <person name="Jeske O."/>
            <person name="Meyerdierks A."/>
            <person name="Storesund J.E."/>
            <person name="Kallscheuer N."/>
            <person name="Luecker S."/>
            <person name="Lage O.M."/>
            <person name="Pohl T."/>
            <person name="Merkel B.J."/>
            <person name="Hornburger P."/>
            <person name="Mueller R.-W."/>
            <person name="Bruemmer F."/>
            <person name="Labrenz M."/>
            <person name="Spormann A.M."/>
            <person name="Op Den Camp H."/>
            <person name="Overmann J."/>
            <person name="Amann R."/>
            <person name="Jetten M.S.M."/>
            <person name="Mascher T."/>
            <person name="Medema M.H."/>
            <person name="Devos D.P."/>
            <person name="Kaster A.-K."/>
            <person name="Ovreas L."/>
            <person name="Rohde M."/>
            <person name="Galperin M.Y."/>
            <person name="Jogler C."/>
        </authorList>
    </citation>
    <scope>NUCLEOTIDE SEQUENCE [LARGE SCALE GENOMIC DNA]</scope>
    <source>
        <strain evidence="5 6">Poly51</strain>
    </source>
</reference>
<dbReference type="InterPro" id="IPR039528">
    <property type="entry name" value="DPM1-like"/>
</dbReference>
<dbReference type="GO" id="GO:0047267">
    <property type="term" value="F:undecaprenyl-phosphate mannosyltransferase activity"/>
    <property type="evidence" value="ECO:0007669"/>
    <property type="project" value="UniProtKB-EC"/>
</dbReference>
<feature type="domain" description="Glycosyltransferase 2-like" evidence="4">
    <location>
        <begin position="9"/>
        <end position="174"/>
    </location>
</feature>
<dbReference type="CDD" id="cd06442">
    <property type="entry name" value="DPM1_like"/>
    <property type="match status" value="1"/>
</dbReference>
<dbReference type="InterPro" id="IPR001173">
    <property type="entry name" value="Glyco_trans_2-like"/>
</dbReference>
<dbReference type="AlphaFoldDB" id="A0A5C6FEU9"/>
<evidence type="ECO:0000256" key="2">
    <source>
        <dbReference type="ARBA" id="ARBA00022676"/>
    </source>
</evidence>
<keyword evidence="2 5" id="KW-0328">Glycosyltransferase</keyword>
<comment type="similarity">
    <text evidence="1">Belongs to the glycosyltransferase 2 family.</text>
</comment>
<evidence type="ECO:0000256" key="1">
    <source>
        <dbReference type="ARBA" id="ARBA00006739"/>
    </source>
</evidence>
<organism evidence="5 6">
    <name type="scientific">Rubripirellula tenax</name>
    <dbReference type="NCBI Taxonomy" id="2528015"/>
    <lineage>
        <taxon>Bacteria</taxon>
        <taxon>Pseudomonadati</taxon>
        <taxon>Planctomycetota</taxon>
        <taxon>Planctomycetia</taxon>
        <taxon>Pirellulales</taxon>
        <taxon>Pirellulaceae</taxon>
        <taxon>Rubripirellula</taxon>
    </lineage>
</organism>
<dbReference type="RefSeq" id="WP_146454059.1">
    <property type="nucleotide sequence ID" value="NZ_SJPW01000001.1"/>
</dbReference>
<dbReference type="GO" id="GO:0016020">
    <property type="term" value="C:membrane"/>
    <property type="evidence" value="ECO:0007669"/>
    <property type="project" value="GOC"/>
</dbReference>
<keyword evidence="6" id="KW-1185">Reference proteome</keyword>
<dbReference type="PANTHER" id="PTHR43398:SF1">
    <property type="entry name" value="DOLICHOL-PHOSPHATE MANNOSYLTRANSFERASE SUBUNIT 1"/>
    <property type="match status" value="1"/>
</dbReference>
<dbReference type="Gene3D" id="3.90.550.10">
    <property type="entry name" value="Spore Coat Polysaccharide Biosynthesis Protein SpsA, Chain A"/>
    <property type="match status" value="1"/>
</dbReference>
<name>A0A5C6FEU9_9BACT</name>
<dbReference type="GO" id="GO:0006488">
    <property type="term" value="P:dolichol-linked oligosaccharide biosynthetic process"/>
    <property type="evidence" value="ECO:0007669"/>
    <property type="project" value="TreeGrafter"/>
</dbReference>
<dbReference type="OrthoDB" id="9810303at2"/>
<sequence length="285" mass="31760">MRLPFPDLSIIVPTYQEAGNLAELFRRIEASVTAAELNTEVLVVDDHSQDGTVELCEKFVSSVPLKLIVRTDERGLSSAVMRGFREARGDILLVMDADLSHPPERIPAIIAALNSQKDSQPPVEMVIGSRYIEGGSTTEDWGWIRWLNSKIATLAARPFTSAKDPMAGFFALHRLSYELAADRLDPIGYKIGLELIVKCQFRNVQEIPIQFCNRTVGESKLNLRQQLLYLTHIKRLLAFRIWGDTADHGDADLATPMIAGRIEETPIVSASLQEGRHAEIRKKAA</sequence>
<accession>A0A5C6FEU9</accession>
<protein>
    <submittedName>
        <fullName evidence="5">Undecaprenyl-phosphate mannosyltransferase</fullName>
        <ecNumber evidence="5">2.4.1.54</ecNumber>
    </submittedName>
</protein>
<dbReference type="Proteomes" id="UP000318288">
    <property type="component" value="Unassembled WGS sequence"/>
</dbReference>
<dbReference type="PANTHER" id="PTHR43398">
    <property type="entry name" value="DOLICHOL-PHOSPHATE MANNOSYLTRANSFERASE SUBUNIT 1"/>
    <property type="match status" value="1"/>
</dbReference>
<dbReference type="SUPFAM" id="SSF53448">
    <property type="entry name" value="Nucleotide-diphospho-sugar transferases"/>
    <property type="match status" value="1"/>
</dbReference>
<dbReference type="GO" id="GO:0035269">
    <property type="term" value="P:protein O-linked glycosylation via mannose"/>
    <property type="evidence" value="ECO:0007669"/>
    <property type="project" value="TreeGrafter"/>
</dbReference>
<dbReference type="Pfam" id="PF00535">
    <property type="entry name" value="Glycos_transf_2"/>
    <property type="match status" value="1"/>
</dbReference>
<comment type="caution">
    <text evidence="5">The sequence shown here is derived from an EMBL/GenBank/DDBJ whole genome shotgun (WGS) entry which is preliminary data.</text>
</comment>
<evidence type="ECO:0000259" key="4">
    <source>
        <dbReference type="Pfam" id="PF00535"/>
    </source>
</evidence>
<keyword evidence="3 5" id="KW-0808">Transferase</keyword>
<gene>
    <name evidence="5" type="ORF">Poly51_06110</name>
</gene>
<dbReference type="GO" id="GO:0004582">
    <property type="term" value="F:dolichyl-phosphate beta-D-mannosyltransferase activity"/>
    <property type="evidence" value="ECO:0007669"/>
    <property type="project" value="InterPro"/>
</dbReference>
<evidence type="ECO:0000313" key="6">
    <source>
        <dbReference type="Proteomes" id="UP000318288"/>
    </source>
</evidence>
<evidence type="ECO:0000256" key="3">
    <source>
        <dbReference type="ARBA" id="ARBA00022679"/>
    </source>
</evidence>
<dbReference type="EMBL" id="SJPW01000001">
    <property type="protein sequence ID" value="TWU60336.1"/>
    <property type="molecule type" value="Genomic_DNA"/>
</dbReference>
<evidence type="ECO:0000313" key="5">
    <source>
        <dbReference type="EMBL" id="TWU60336.1"/>
    </source>
</evidence>